<evidence type="ECO:0000256" key="1">
    <source>
        <dbReference type="SAM" id="MobiDB-lite"/>
    </source>
</evidence>
<sequence length="218" mass="24194">SAIKHKPVQTSHSVPNIMVGNSNTNTPTYTTSPLKHGNNIENIQSFQDISANTDQSYSLSAPGHQHKNANHSTSNVAFHDQNSIIDEEELAKLKLNSRRVSRTEKRYHTADAIQDMKNYEKDNSVHKRLSWRTDVPVMDNKKLNSKAVSTDSVRSFPSSSGVSSTGSLHQNMENEISEEHEGNSNGGDSYSCSSSTRIDRIKIFSVGDNEDIDDDDDD</sequence>
<organism evidence="2">
    <name type="scientific">Arion vulgaris</name>
    <dbReference type="NCBI Taxonomy" id="1028688"/>
    <lineage>
        <taxon>Eukaryota</taxon>
        <taxon>Metazoa</taxon>
        <taxon>Spiralia</taxon>
        <taxon>Lophotrochozoa</taxon>
        <taxon>Mollusca</taxon>
        <taxon>Gastropoda</taxon>
        <taxon>Heterobranchia</taxon>
        <taxon>Euthyneura</taxon>
        <taxon>Panpulmonata</taxon>
        <taxon>Eupulmonata</taxon>
        <taxon>Stylommatophora</taxon>
        <taxon>Helicina</taxon>
        <taxon>Arionoidea</taxon>
        <taxon>Arionidae</taxon>
        <taxon>Arion</taxon>
    </lineage>
</organism>
<dbReference type="EMBL" id="HACG01020003">
    <property type="protein sequence ID" value="CEK66868.1"/>
    <property type="molecule type" value="Transcribed_RNA"/>
</dbReference>
<protein>
    <submittedName>
        <fullName evidence="2">Uncharacterized protein</fullName>
    </submittedName>
</protein>
<feature type="non-terminal residue" evidence="2">
    <location>
        <position position="1"/>
    </location>
</feature>
<gene>
    <name evidence="2" type="primary">ORF60477</name>
</gene>
<feature type="non-terminal residue" evidence="2">
    <location>
        <position position="218"/>
    </location>
</feature>
<feature type="region of interest" description="Disordered" evidence="1">
    <location>
        <begin position="1"/>
        <end position="38"/>
    </location>
</feature>
<name>A0A0B6ZEA2_9EUPU</name>
<feature type="region of interest" description="Disordered" evidence="1">
    <location>
        <begin position="146"/>
        <end position="169"/>
    </location>
</feature>
<feature type="region of interest" description="Disordered" evidence="1">
    <location>
        <begin position="175"/>
        <end position="194"/>
    </location>
</feature>
<dbReference type="AlphaFoldDB" id="A0A0B6ZEA2"/>
<reference evidence="2" key="1">
    <citation type="submission" date="2014-12" db="EMBL/GenBank/DDBJ databases">
        <title>Insight into the proteome of Arion vulgaris.</title>
        <authorList>
            <person name="Aradska J."/>
            <person name="Bulat T."/>
            <person name="Smidak R."/>
            <person name="Sarate P."/>
            <person name="Gangsoo J."/>
            <person name="Sialana F."/>
            <person name="Bilban M."/>
            <person name="Lubec G."/>
        </authorList>
    </citation>
    <scope>NUCLEOTIDE SEQUENCE</scope>
    <source>
        <tissue evidence="2">Skin</tissue>
    </source>
</reference>
<evidence type="ECO:0000313" key="2">
    <source>
        <dbReference type="EMBL" id="CEK66868.1"/>
    </source>
</evidence>
<feature type="compositionally biased region" description="Low complexity" evidence="1">
    <location>
        <begin position="152"/>
        <end position="167"/>
    </location>
</feature>
<accession>A0A0B6ZEA2</accession>
<proteinExistence type="predicted"/>
<feature type="compositionally biased region" description="Low complexity" evidence="1">
    <location>
        <begin position="21"/>
        <end position="33"/>
    </location>
</feature>